<dbReference type="EMBL" id="JANEYF010002501">
    <property type="protein sequence ID" value="KAJ8945646.1"/>
    <property type="molecule type" value="Genomic_DNA"/>
</dbReference>
<gene>
    <name evidence="2" type="ORF">NQ314_009181</name>
</gene>
<reference evidence="2" key="1">
    <citation type="journal article" date="2023" name="Insect Mol. Biol.">
        <title>Genome sequencing provides insights into the evolution of gene families encoding plant cell wall-degrading enzymes in longhorned beetles.</title>
        <authorList>
            <person name="Shin N.R."/>
            <person name="Okamura Y."/>
            <person name="Kirsch R."/>
            <person name="Pauchet Y."/>
        </authorList>
    </citation>
    <scope>NUCLEOTIDE SEQUENCE</scope>
    <source>
        <strain evidence="2">RBIC_L_NR</strain>
    </source>
</reference>
<accession>A0AAV8Y2G1</accession>
<evidence type="ECO:0000256" key="1">
    <source>
        <dbReference type="SAM" id="MobiDB-lite"/>
    </source>
</evidence>
<dbReference type="Proteomes" id="UP001162156">
    <property type="component" value="Unassembled WGS sequence"/>
</dbReference>
<feature type="region of interest" description="Disordered" evidence="1">
    <location>
        <begin position="1"/>
        <end position="89"/>
    </location>
</feature>
<keyword evidence="3" id="KW-1185">Reference proteome</keyword>
<feature type="compositionally biased region" description="Basic and acidic residues" evidence="1">
    <location>
        <begin position="37"/>
        <end position="47"/>
    </location>
</feature>
<evidence type="ECO:0000313" key="3">
    <source>
        <dbReference type="Proteomes" id="UP001162156"/>
    </source>
</evidence>
<sequence>MSKRPSPNQSNTIDKYYGPTRPKRANIDEASESSVSRSDETVSEEARQAGQAAEGAVCLAQNRIERTGGSRRDSPRPGPSTAPDTSSLESICCVKLMYRPDLDPLYGGDSSSVCSSDPPSREVGGPSVESIMVDESSYPSSSEDEVIRMSTRSVESMMASESTIIVVPTPDVSSSTSTSELDSDLSVDSTGRKM</sequence>
<name>A0AAV8Y2G1_9CUCU</name>
<feature type="region of interest" description="Disordered" evidence="1">
    <location>
        <begin position="166"/>
        <end position="194"/>
    </location>
</feature>
<proteinExistence type="predicted"/>
<dbReference type="AlphaFoldDB" id="A0AAV8Y2G1"/>
<organism evidence="2 3">
    <name type="scientific">Rhamnusium bicolor</name>
    <dbReference type="NCBI Taxonomy" id="1586634"/>
    <lineage>
        <taxon>Eukaryota</taxon>
        <taxon>Metazoa</taxon>
        <taxon>Ecdysozoa</taxon>
        <taxon>Arthropoda</taxon>
        <taxon>Hexapoda</taxon>
        <taxon>Insecta</taxon>
        <taxon>Pterygota</taxon>
        <taxon>Neoptera</taxon>
        <taxon>Endopterygota</taxon>
        <taxon>Coleoptera</taxon>
        <taxon>Polyphaga</taxon>
        <taxon>Cucujiformia</taxon>
        <taxon>Chrysomeloidea</taxon>
        <taxon>Cerambycidae</taxon>
        <taxon>Lepturinae</taxon>
        <taxon>Rhagiini</taxon>
        <taxon>Rhamnusium</taxon>
    </lineage>
</organism>
<feature type="compositionally biased region" description="Polar residues" evidence="1">
    <location>
        <begin position="1"/>
        <end position="13"/>
    </location>
</feature>
<feature type="compositionally biased region" description="Low complexity" evidence="1">
    <location>
        <begin position="109"/>
        <end position="118"/>
    </location>
</feature>
<comment type="caution">
    <text evidence="2">The sequence shown here is derived from an EMBL/GenBank/DDBJ whole genome shotgun (WGS) entry which is preliminary data.</text>
</comment>
<evidence type="ECO:0000313" key="2">
    <source>
        <dbReference type="EMBL" id="KAJ8945646.1"/>
    </source>
</evidence>
<feature type="compositionally biased region" description="Basic and acidic residues" evidence="1">
    <location>
        <begin position="63"/>
        <end position="75"/>
    </location>
</feature>
<feature type="region of interest" description="Disordered" evidence="1">
    <location>
        <begin position="107"/>
        <end position="146"/>
    </location>
</feature>
<protein>
    <submittedName>
        <fullName evidence="2">Uncharacterized protein</fullName>
    </submittedName>
</protein>